<feature type="transmembrane region" description="Helical" evidence="6">
    <location>
        <begin position="7"/>
        <end position="29"/>
    </location>
</feature>
<dbReference type="InterPro" id="IPR022369">
    <property type="entry name" value="Integral_membrane_TerC_rswitch"/>
</dbReference>
<feature type="transmembrane region" description="Helical" evidence="6">
    <location>
        <begin position="262"/>
        <end position="282"/>
    </location>
</feature>
<keyword evidence="3 6" id="KW-0812">Transmembrane</keyword>
<dbReference type="AlphaFoldDB" id="A0AAN5KQU3"/>
<comment type="subcellular location">
    <subcellularLocation>
        <location evidence="1">Membrane</location>
        <topology evidence="1">Multi-pass membrane protein</topology>
    </subcellularLocation>
</comment>
<name>A0AAN5KQU3_LEGPN</name>
<evidence type="ECO:0000256" key="5">
    <source>
        <dbReference type="ARBA" id="ARBA00023136"/>
    </source>
</evidence>
<evidence type="ECO:0000313" key="7">
    <source>
        <dbReference type="EMBL" id="HAT1596086.1"/>
    </source>
</evidence>
<dbReference type="PANTHER" id="PTHR30238:SF0">
    <property type="entry name" value="THYLAKOID MEMBRANE PROTEIN TERC, CHLOROPLASTIC"/>
    <property type="match status" value="1"/>
</dbReference>
<feature type="transmembrane region" description="Helical" evidence="6">
    <location>
        <begin position="235"/>
        <end position="255"/>
    </location>
</feature>
<reference evidence="7" key="2">
    <citation type="submission" date="2020-11" db="EMBL/GenBank/DDBJ databases">
        <authorList>
            <consortium name="NCBI Pathogen Detection Project"/>
        </authorList>
    </citation>
    <scope>NUCLEOTIDE SEQUENCE</scope>
    <source>
        <strain evidence="7">D3612</strain>
    </source>
</reference>
<feature type="transmembrane region" description="Helical" evidence="6">
    <location>
        <begin position="83"/>
        <end position="105"/>
    </location>
</feature>
<comment type="caution">
    <text evidence="7">The sequence shown here is derived from an EMBL/GenBank/DDBJ whole genome shotgun (WGS) entry which is preliminary data.</text>
</comment>
<evidence type="ECO:0000256" key="4">
    <source>
        <dbReference type="ARBA" id="ARBA00022989"/>
    </source>
</evidence>
<dbReference type="Proteomes" id="UP000861567">
    <property type="component" value="Unassembled WGS sequence"/>
</dbReference>
<evidence type="ECO:0000256" key="2">
    <source>
        <dbReference type="ARBA" id="ARBA00007511"/>
    </source>
</evidence>
<dbReference type="PANTHER" id="PTHR30238">
    <property type="entry name" value="MEMBRANE BOUND PREDICTED REDOX MODULATOR"/>
    <property type="match status" value="1"/>
</dbReference>
<proteinExistence type="inferred from homology"/>
<keyword evidence="5 6" id="KW-0472">Membrane</keyword>
<feature type="transmembrane region" description="Helical" evidence="6">
    <location>
        <begin position="288"/>
        <end position="310"/>
    </location>
</feature>
<dbReference type="GO" id="GO:0016020">
    <property type="term" value="C:membrane"/>
    <property type="evidence" value="ECO:0007669"/>
    <property type="project" value="UniProtKB-SubCell"/>
</dbReference>
<sequence>MTSISEWWMWLGFLAFVLIMLFVDLFVFGGRKAHRVSTKEALSWTILWFTLAIIFNVLLWWYLIENFTYSVANEKALEFFTGYLIEKSLSFDNIFVFLILFEYFAIPAKYQHRVLIYGVIGAIVMRLILILLGIWIVNQFHWILYVFGLFLMITGIKMFIFADNKPELAKNPILQWMRNHLRITEELHGERFFLKKDQLVYVTPLFMVLILIEVSDLIFAVDSIPAIFAITNDPFIVFTSNIFAILGLRALYFLLVNMHKRFYFLKYGLAFILVFVGFKMLIAPWFKIPIFIALGIVVATLVFCILFSIWHRKNEVNR</sequence>
<evidence type="ECO:0000256" key="6">
    <source>
        <dbReference type="SAM" id="Phobius"/>
    </source>
</evidence>
<feature type="transmembrane region" description="Helical" evidence="6">
    <location>
        <begin position="41"/>
        <end position="63"/>
    </location>
</feature>
<feature type="transmembrane region" description="Helical" evidence="6">
    <location>
        <begin position="114"/>
        <end position="136"/>
    </location>
</feature>
<evidence type="ECO:0000313" key="8">
    <source>
        <dbReference type="Proteomes" id="UP000861567"/>
    </source>
</evidence>
<evidence type="ECO:0000256" key="1">
    <source>
        <dbReference type="ARBA" id="ARBA00004141"/>
    </source>
</evidence>
<dbReference type="EMBL" id="DACSEI010000010">
    <property type="protein sequence ID" value="HAT1596086.1"/>
    <property type="molecule type" value="Genomic_DNA"/>
</dbReference>
<keyword evidence="4 6" id="KW-1133">Transmembrane helix</keyword>
<gene>
    <name evidence="7" type="ORF">I8Y58_001306</name>
</gene>
<feature type="transmembrane region" description="Helical" evidence="6">
    <location>
        <begin position="142"/>
        <end position="162"/>
    </location>
</feature>
<protein>
    <submittedName>
        <fullName evidence="7">TerC family protein</fullName>
    </submittedName>
</protein>
<feature type="transmembrane region" description="Helical" evidence="6">
    <location>
        <begin position="199"/>
        <end position="229"/>
    </location>
</feature>
<dbReference type="InterPro" id="IPR005496">
    <property type="entry name" value="Integral_membrane_TerC"/>
</dbReference>
<organism evidence="7 8">
    <name type="scientific">Legionella pneumophila</name>
    <dbReference type="NCBI Taxonomy" id="446"/>
    <lineage>
        <taxon>Bacteria</taxon>
        <taxon>Pseudomonadati</taxon>
        <taxon>Pseudomonadota</taxon>
        <taxon>Gammaproteobacteria</taxon>
        <taxon>Legionellales</taxon>
        <taxon>Legionellaceae</taxon>
        <taxon>Legionella</taxon>
    </lineage>
</organism>
<evidence type="ECO:0000256" key="3">
    <source>
        <dbReference type="ARBA" id="ARBA00022692"/>
    </source>
</evidence>
<dbReference type="Pfam" id="PF03741">
    <property type="entry name" value="TerC"/>
    <property type="match status" value="1"/>
</dbReference>
<comment type="similarity">
    <text evidence="2">Belongs to the TerC family.</text>
</comment>
<accession>A0AAN5KQU3</accession>
<dbReference type="NCBIfam" id="TIGR03718">
    <property type="entry name" value="R_switched_Alx"/>
    <property type="match status" value="1"/>
</dbReference>
<reference evidence="7" key="1">
    <citation type="journal article" date="2018" name="Genome Biol.">
        <title>SKESA: strategic k-mer extension for scrupulous assemblies.</title>
        <authorList>
            <person name="Souvorov A."/>
            <person name="Agarwala R."/>
            <person name="Lipman D.J."/>
        </authorList>
    </citation>
    <scope>NUCLEOTIDE SEQUENCE</scope>
    <source>
        <strain evidence="7">D3612</strain>
    </source>
</reference>